<dbReference type="Pfam" id="PF02148">
    <property type="entry name" value="zf-UBP"/>
    <property type="match status" value="1"/>
</dbReference>
<dbReference type="InterPro" id="IPR013083">
    <property type="entry name" value="Znf_RING/FYVE/PHD"/>
</dbReference>
<reference evidence="2" key="1">
    <citation type="submission" date="2022-10" db="EMBL/GenBank/DDBJ databases">
        <title>The complete genomes of actinobacterial strains from the NBC collection.</title>
        <authorList>
            <person name="Joergensen T.S."/>
            <person name="Alvarez Arevalo M."/>
            <person name="Sterndorff E.B."/>
            <person name="Faurdal D."/>
            <person name="Vuksanovic O."/>
            <person name="Mourched A.-S."/>
            <person name="Charusanti P."/>
            <person name="Shaw S."/>
            <person name="Blin K."/>
            <person name="Weber T."/>
        </authorList>
    </citation>
    <scope>NUCLEOTIDE SEQUENCE</scope>
    <source>
        <strain evidence="2">NBC_00283</strain>
    </source>
</reference>
<feature type="domain" description="UBP-type" evidence="1">
    <location>
        <begin position="19"/>
        <end position="121"/>
    </location>
</feature>
<proteinExistence type="predicted"/>
<keyword evidence="3" id="KW-1185">Reference proteome</keyword>
<evidence type="ECO:0000313" key="3">
    <source>
        <dbReference type="Proteomes" id="UP001432075"/>
    </source>
</evidence>
<protein>
    <submittedName>
        <fullName evidence="2">UBP-type zinc finger domain-containing protein</fullName>
    </submittedName>
</protein>
<dbReference type="InterPro" id="IPR001607">
    <property type="entry name" value="Znf_UBP"/>
</dbReference>
<dbReference type="Gene3D" id="3.30.40.10">
    <property type="entry name" value="Zinc/RING finger domain, C3HC4 (zinc finger)"/>
    <property type="match status" value="1"/>
</dbReference>
<dbReference type="PROSITE" id="PS50271">
    <property type="entry name" value="ZF_UBP"/>
    <property type="match status" value="1"/>
</dbReference>
<accession>A0ABZ1RF01</accession>
<dbReference type="RefSeq" id="WP_190033087.1">
    <property type="nucleotide sequence ID" value="NZ_BMVE01000026.1"/>
</dbReference>
<evidence type="ECO:0000313" key="2">
    <source>
        <dbReference type="EMBL" id="WUO44687.1"/>
    </source>
</evidence>
<evidence type="ECO:0000259" key="1">
    <source>
        <dbReference type="PROSITE" id="PS50271"/>
    </source>
</evidence>
<dbReference type="EMBL" id="CP108057">
    <property type="protein sequence ID" value="WUO44687.1"/>
    <property type="molecule type" value="Genomic_DNA"/>
</dbReference>
<name>A0ABZ1RF01_9ACTN</name>
<sequence length="121" mass="12672">MVGGLGWQVAADGGRPEGRACAHLALLAPAATSSPAPPAGCPDCLARGWSWVRLRRCVTCGRVGCCDSSRGAHAHEHHVRSGHPLALSLDPGEGWAWCFADEVFLVRSGESGSGTSRRRPC</sequence>
<dbReference type="SUPFAM" id="SSF57850">
    <property type="entry name" value="RING/U-box"/>
    <property type="match status" value="1"/>
</dbReference>
<dbReference type="Proteomes" id="UP001432075">
    <property type="component" value="Chromosome"/>
</dbReference>
<gene>
    <name evidence="2" type="ORF">OHU17_02090</name>
</gene>
<organism evidence="2 3">
    <name type="scientific">Streptomyces goshikiensis</name>
    <dbReference type="NCBI Taxonomy" id="1942"/>
    <lineage>
        <taxon>Bacteria</taxon>
        <taxon>Bacillati</taxon>
        <taxon>Actinomycetota</taxon>
        <taxon>Actinomycetes</taxon>
        <taxon>Kitasatosporales</taxon>
        <taxon>Streptomycetaceae</taxon>
        <taxon>Streptomyces</taxon>
    </lineage>
</organism>